<evidence type="ECO:0000256" key="1">
    <source>
        <dbReference type="SAM" id="MobiDB-lite"/>
    </source>
</evidence>
<keyword evidence="2" id="KW-0472">Membrane</keyword>
<dbReference type="InterPro" id="IPR019734">
    <property type="entry name" value="TPR_rpt"/>
</dbReference>
<comment type="caution">
    <text evidence="3">The sequence shown here is derived from an EMBL/GenBank/DDBJ whole genome shotgun (WGS) entry which is preliminary data.</text>
</comment>
<keyword evidence="2" id="KW-0812">Transmembrane</keyword>
<evidence type="ECO:0000256" key="2">
    <source>
        <dbReference type="SAM" id="Phobius"/>
    </source>
</evidence>
<evidence type="ECO:0000313" key="4">
    <source>
        <dbReference type="Proteomes" id="UP001055025"/>
    </source>
</evidence>
<proteinExistence type="predicted"/>
<dbReference type="Gene3D" id="1.25.40.10">
    <property type="entry name" value="Tetratricopeptide repeat domain"/>
    <property type="match status" value="3"/>
</dbReference>
<keyword evidence="2" id="KW-1133">Transmembrane helix</keyword>
<feature type="compositionally biased region" description="Polar residues" evidence="1">
    <location>
        <begin position="456"/>
        <end position="472"/>
    </location>
</feature>
<dbReference type="AlphaFoldDB" id="A0AAV5B1K9"/>
<dbReference type="SMART" id="SM00028">
    <property type="entry name" value="TPR"/>
    <property type="match status" value="4"/>
</dbReference>
<reference evidence="3" key="1">
    <citation type="journal article" date="2022" name="Int. J. Syst. Evol. Microbiol.">
        <title>Granulimonas faecalis gen. nov., sp. nov., and Leptogranulimonas caecicola gen. nov., sp. nov., novel lactate-producing Atopobiaceae bacteria isolated from mouse intestines, and an emended description of the family Atopobiaceae.</title>
        <authorList>
            <person name="Morinaga K."/>
            <person name="Kusada H."/>
            <person name="Sakamoto S."/>
            <person name="Murakami T."/>
            <person name="Toyoda A."/>
            <person name="Mori H."/>
            <person name="Meng X.Y."/>
            <person name="Takashino M."/>
            <person name="Murotomi K."/>
            <person name="Tamaki H."/>
        </authorList>
    </citation>
    <scope>NUCLEOTIDE SEQUENCE</scope>
    <source>
        <strain evidence="3">OPF53</strain>
    </source>
</reference>
<gene>
    <name evidence="3" type="ORF">ATOP_10720</name>
</gene>
<dbReference type="Pfam" id="PF13432">
    <property type="entry name" value="TPR_16"/>
    <property type="match status" value="1"/>
</dbReference>
<dbReference type="EMBL" id="BQKC01000001">
    <property type="protein sequence ID" value="GJM55417.1"/>
    <property type="molecule type" value="Genomic_DNA"/>
</dbReference>
<dbReference type="Proteomes" id="UP001055025">
    <property type="component" value="Unassembled WGS sequence"/>
</dbReference>
<protein>
    <recommendedName>
        <fullName evidence="5">Tetratricopeptide repeat protein</fullName>
    </recommendedName>
</protein>
<accession>A0AAV5B1K9</accession>
<dbReference type="InterPro" id="IPR011990">
    <property type="entry name" value="TPR-like_helical_dom_sf"/>
</dbReference>
<dbReference type="RefSeq" id="WP_265590792.1">
    <property type="nucleotide sequence ID" value="NZ_BQKC01000001.1"/>
</dbReference>
<sequence>MDQQAFQSGRAAYMNGDYSTAATLLGAATNPGEVYAAADHMRGNALMKLGRYREAAEAYRLALRDRSYGKVGALNTNLGRALAASGDDVGAVQALNAALADPSYTNRYKTQMALAKVYEHEGQMREAGAAYRAAAIDENNPDPAVSLVALGRCFMELGRPIDAVEAYRTALDFSSSTGSQAAVYAQLGEAFVAASRMQEALDAFNHATADGTYSLNPAQQASFTAAQNAVAALTGQKGGETDAMLAAAGYGGSGSFDPLDPLGKSGEFIPSPEDTGFFSISEQDIVEAEKKESKVRRKKKRTGVKVLVCVVVVLVVAAAALGFAYWRGYGWPTQEDVVADLFYAKTDGTDTSAYIAPSVSEDQRAAIEAILPSGATVTVDGVDRSADSSTVSCTAALPEGGSQAYTVTLAREGIGWKVTDVQLAFDSSSNAGTGTPSTSGTVPSDAGMDAGAATPDPTSTDGTPVTDPSSAQ</sequence>
<dbReference type="Pfam" id="PF13424">
    <property type="entry name" value="TPR_12"/>
    <property type="match status" value="1"/>
</dbReference>
<feature type="transmembrane region" description="Helical" evidence="2">
    <location>
        <begin position="306"/>
        <end position="326"/>
    </location>
</feature>
<keyword evidence="4" id="KW-1185">Reference proteome</keyword>
<evidence type="ECO:0000313" key="3">
    <source>
        <dbReference type="EMBL" id="GJM55417.1"/>
    </source>
</evidence>
<feature type="compositionally biased region" description="Low complexity" evidence="1">
    <location>
        <begin position="427"/>
        <end position="444"/>
    </location>
</feature>
<dbReference type="SUPFAM" id="SSF48452">
    <property type="entry name" value="TPR-like"/>
    <property type="match status" value="1"/>
</dbReference>
<name>A0AAV5B1K9_9ACTN</name>
<evidence type="ECO:0008006" key="5">
    <source>
        <dbReference type="Google" id="ProtNLM"/>
    </source>
</evidence>
<feature type="region of interest" description="Disordered" evidence="1">
    <location>
        <begin position="427"/>
        <end position="472"/>
    </location>
</feature>
<organism evidence="3 4">
    <name type="scientific">Granulimonas faecalis</name>
    <dbReference type="NCBI Taxonomy" id="2894155"/>
    <lineage>
        <taxon>Bacteria</taxon>
        <taxon>Bacillati</taxon>
        <taxon>Actinomycetota</taxon>
        <taxon>Coriobacteriia</taxon>
        <taxon>Coriobacteriales</taxon>
        <taxon>Kribbibacteriaceae</taxon>
        <taxon>Granulimonas</taxon>
    </lineage>
</organism>